<gene>
    <name evidence="2" type="ORF">ABS648_13525</name>
</gene>
<keyword evidence="1" id="KW-0732">Signal</keyword>
<feature type="signal peptide" evidence="1">
    <location>
        <begin position="1"/>
        <end position="24"/>
    </location>
</feature>
<organism evidence="2">
    <name type="scientific">Pseudomonas solani</name>
    <dbReference type="NCBI Taxonomy" id="2731552"/>
    <lineage>
        <taxon>Bacteria</taxon>
        <taxon>Pseudomonadati</taxon>
        <taxon>Pseudomonadota</taxon>
        <taxon>Gammaproteobacteria</taxon>
        <taxon>Pseudomonadales</taxon>
        <taxon>Pseudomonadaceae</taxon>
        <taxon>Pseudomonas</taxon>
    </lineage>
</organism>
<name>A0AAU7YCH9_9PSED</name>
<sequence>MKTSLPWLASLLAICLGAPLPCAAQRLAAENHRVGVQVLDPDAPAVGTWRVKVHATYRPLVEGSPNTTETTTSRANCPSSRFSVPSLKRCTRTWSRTVWLKLPAAQVMTAGPHALDLDFAPVIEDHGGTFRIDSLALEYMTCAKGCEIERLDIPLSCYADDTEPGEVLAAGLLLSYSRGAKAAREVAECGLKVGREVSWANRETVMARVRGHFGDEQQMVSSELLNAFPAIPGADHRWRWNPATDRDLLDDRCPLPANQSYVNSTYFATLPVATGWPYRHEAEVYVTSKPNGEVCNIWLTGTGDEMYLRYFYSYQAGTLIQAATDGEADRVSREWRWANREPWEYTRRQMPDSVAGHDAILYWHRTAAEQWPKRMDYTPDFEEFKALNAFSQQLLERFPAK</sequence>
<accession>A0AAU7YCH9</accession>
<dbReference type="RefSeq" id="WP_350448473.1">
    <property type="nucleotide sequence ID" value="NZ_CP158373.1"/>
</dbReference>
<protein>
    <submittedName>
        <fullName evidence="2">Uncharacterized protein</fullName>
    </submittedName>
</protein>
<evidence type="ECO:0000313" key="2">
    <source>
        <dbReference type="EMBL" id="XBY66739.1"/>
    </source>
</evidence>
<dbReference type="AlphaFoldDB" id="A0AAU7YCH9"/>
<evidence type="ECO:0000256" key="1">
    <source>
        <dbReference type="SAM" id="SignalP"/>
    </source>
</evidence>
<feature type="chain" id="PRO_5043638887" evidence="1">
    <location>
        <begin position="25"/>
        <end position="401"/>
    </location>
</feature>
<reference evidence="2" key="1">
    <citation type="submission" date="2023-08" db="EMBL/GenBank/DDBJ databases">
        <title>Increased levels of nutrients transform a symbiont into a lethal pathobiont.</title>
        <authorList>
            <person name="Lachnit T."/>
            <person name="Ulrich L."/>
            <person name="Willmer F.M."/>
            <person name="Hasenbein T."/>
            <person name="Steiner L.X."/>
            <person name="Wolters M."/>
            <person name="Herbst E.M."/>
            <person name="Deines P."/>
        </authorList>
    </citation>
    <scope>NUCLEOTIDE SEQUENCE</scope>
    <source>
        <strain evidence="2">T3</strain>
    </source>
</reference>
<proteinExistence type="predicted"/>
<dbReference type="EMBL" id="CP158373">
    <property type="protein sequence ID" value="XBY66739.1"/>
    <property type="molecule type" value="Genomic_DNA"/>
</dbReference>